<gene>
    <name evidence="1" type="ORF">SAMN05421679_102470</name>
</gene>
<comment type="caution">
    <text evidence="1">The sequence shown here is derived from an EMBL/GenBank/DDBJ whole genome shotgun (WGS) entry which is preliminary data.</text>
</comment>
<organism evidence="1 2">
    <name type="scientific">Epilithonimonas pallida</name>
    <dbReference type="NCBI Taxonomy" id="373671"/>
    <lineage>
        <taxon>Bacteria</taxon>
        <taxon>Pseudomonadati</taxon>
        <taxon>Bacteroidota</taxon>
        <taxon>Flavobacteriia</taxon>
        <taxon>Flavobacteriales</taxon>
        <taxon>Weeksellaceae</taxon>
        <taxon>Chryseobacterium group</taxon>
        <taxon>Epilithonimonas</taxon>
    </lineage>
</organism>
<dbReference type="SUPFAM" id="SSF110296">
    <property type="entry name" value="Oligoxyloglucan reducing end-specific cellobiohydrolase"/>
    <property type="match status" value="1"/>
</dbReference>
<name>A0ABY1R133_9FLAO</name>
<proteinExistence type="predicted"/>
<accession>A0ABY1R133</accession>
<dbReference type="Proteomes" id="UP001158050">
    <property type="component" value="Unassembled WGS sequence"/>
</dbReference>
<protein>
    <submittedName>
        <fullName evidence="1">Uncharacterized protein</fullName>
    </submittedName>
</protein>
<reference evidence="1 2" key="1">
    <citation type="submission" date="2017-05" db="EMBL/GenBank/DDBJ databases">
        <authorList>
            <person name="Varghese N."/>
            <person name="Submissions S."/>
        </authorList>
    </citation>
    <scope>NUCLEOTIDE SEQUENCE [LARGE SCALE GENOMIC DNA]</scope>
    <source>
        <strain evidence="1 2">DSM 18015</strain>
    </source>
</reference>
<sequence>MFNSIGMNGEPECIYFVNPKEGYLFTNKSDTDWSKVTEEQLDDPNYFPKSNDIATIYKTIDGGKNWARLYSLNDYHFYKTSFIDKNAIYIKIIDSKEVLKNKLLKVDIKINNVTVLNFNFERMGEIWATNQSIFVDSKNNGKSSIYSTNFNFTKVDSVKENNVFKDKITLLENKPFVLTWDNNLYDIEKKELTNLKDIIPDCIVKKDAESLIIAGKKKNSIGLLRFDSRTKNTQVIKEFKGYSIVQGLESNDKVICGFIGNIKGSFTEYDLIYSLDQGKTWQIQELKEKSYIRPNCLVNNILYIYSGGSRFQKIVFE</sequence>
<evidence type="ECO:0000313" key="2">
    <source>
        <dbReference type="Proteomes" id="UP001158050"/>
    </source>
</evidence>
<evidence type="ECO:0000313" key="1">
    <source>
        <dbReference type="EMBL" id="SMP90876.1"/>
    </source>
</evidence>
<dbReference type="EMBL" id="FXUO01000002">
    <property type="protein sequence ID" value="SMP90876.1"/>
    <property type="molecule type" value="Genomic_DNA"/>
</dbReference>
<keyword evidence="2" id="KW-1185">Reference proteome</keyword>